<accession>A0A6I9N525</accession>
<name>A0A6I9N525_9TELE</name>
<proteinExistence type="predicted"/>
<feature type="compositionally biased region" description="Basic and acidic residues" evidence="1">
    <location>
        <begin position="140"/>
        <end position="159"/>
    </location>
</feature>
<dbReference type="RefSeq" id="XP_010771697.1">
    <property type="nucleotide sequence ID" value="XM_010773395.1"/>
</dbReference>
<evidence type="ECO:0000313" key="3">
    <source>
        <dbReference type="RefSeq" id="XP_010771697.1"/>
    </source>
</evidence>
<evidence type="ECO:0000256" key="1">
    <source>
        <dbReference type="SAM" id="MobiDB-lite"/>
    </source>
</evidence>
<sequence>MERQNERALREKELQASKAMESHYLAELHAMRGQEDRTKPERLTPNRADKTKELAPPGPKPVPPGLHPSMVQSHHPIPGLIPGHGLFLGAGAVGTALSASMLAQRANEEERWLARQRKLRQEKEDRQYQVSEFRQQVLEQHLDIGRPGDVLDHRTDSHR</sequence>
<protein>
    <submittedName>
        <fullName evidence="3">Genetic suppressor element 1</fullName>
    </submittedName>
</protein>
<feature type="region of interest" description="Disordered" evidence="1">
    <location>
        <begin position="1"/>
        <end position="77"/>
    </location>
</feature>
<dbReference type="KEGG" id="ncc:104947392"/>
<dbReference type="Proteomes" id="UP000504611">
    <property type="component" value="Unplaced"/>
</dbReference>
<reference evidence="3" key="1">
    <citation type="submission" date="2025-08" db="UniProtKB">
        <authorList>
            <consortium name="RefSeq"/>
        </authorList>
    </citation>
    <scope>IDENTIFICATION</scope>
    <source>
        <tissue evidence="3">Muscle</tissue>
    </source>
</reference>
<dbReference type="PANTHER" id="PTHR17608">
    <property type="entry name" value="GENETIC SUPPRESSOR ELEMENT 1"/>
    <property type="match status" value="1"/>
</dbReference>
<dbReference type="InterPro" id="IPR042337">
    <property type="entry name" value="GSE1"/>
</dbReference>
<gene>
    <name evidence="3" type="primary">LOC104947392</name>
</gene>
<dbReference type="AlphaFoldDB" id="A0A6I9N525"/>
<dbReference type="OrthoDB" id="8744624at2759"/>
<evidence type="ECO:0000313" key="2">
    <source>
        <dbReference type="Proteomes" id="UP000504611"/>
    </source>
</evidence>
<organism evidence="2 3">
    <name type="scientific">Notothenia coriiceps</name>
    <name type="common">black rockcod</name>
    <dbReference type="NCBI Taxonomy" id="8208"/>
    <lineage>
        <taxon>Eukaryota</taxon>
        <taxon>Metazoa</taxon>
        <taxon>Chordata</taxon>
        <taxon>Craniata</taxon>
        <taxon>Vertebrata</taxon>
        <taxon>Euteleostomi</taxon>
        <taxon>Actinopterygii</taxon>
        <taxon>Neopterygii</taxon>
        <taxon>Teleostei</taxon>
        <taxon>Neoteleostei</taxon>
        <taxon>Acanthomorphata</taxon>
        <taxon>Eupercaria</taxon>
        <taxon>Perciformes</taxon>
        <taxon>Notothenioidei</taxon>
        <taxon>Nototheniidae</taxon>
        <taxon>Notothenia</taxon>
    </lineage>
</organism>
<dbReference type="PANTHER" id="PTHR17608:SF4">
    <property type="entry name" value="GENETIC SUPPRESSOR ELEMENT 1"/>
    <property type="match status" value="1"/>
</dbReference>
<keyword evidence="2" id="KW-1185">Reference proteome</keyword>
<feature type="compositionally biased region" description="Pro residues" evidence="1">
    <location>
        <begin position="56"/>
        <end position="66"/>
    </location>
</feature>
<dbReference type="GeneID" id="104947392"/>
<feature type="region of interest" description="Disordered" evidence="1">
    <location>
        <begin position="139"/>
        <end position="159"/>
    </location>
</feature>
<feature type="compositionally biased region" description="Basic and acidic residues" evidence="1">
    <location>
        <begin position="1"/>
        <end position="53"/>
    </location>
</feature>